<accession>A0ABS3XS30</accession>
<proteinExistence type="predicted"/>
<comment type="caution">
    <text evidence="2">The sequence shown here is derived from an EMBL/GenBank/DDBJ whole genome shotgun (WGS) entry which is preliminary data.</text>
</comment>
<dbReference type="CDD" id="cd03024">
    <property type="entry name" value="DsbA_FrnE"/>
    <property type="match status" value="1"/>
</dbReference>
<dbReference type="RefSeq" id="WP_209209942.1">
    <property type="nucleotide sequence ID" value="NZ_JAFFZM010000003.1"/>
</dbReference>
<evidence type="ECO:0000313" key="3">
    <source>
        <dbReference type="Proteomes" id="UP000721954"/>
    </source>
</evidence>
<dbReference type="Proteomes" id="UP000721954">
    <property type="component" value="Unassembled WGS sequence"/>
</dbReference>
<dbReference type="PANTHER" id="PTHR13887">
    <property type="entry name" value="GLUTATHIONE S-TRANSFERASE KAPPA"/>
    <property type="match status" value="1"/>
</dbReference>
<reference evidence="2 3" key="1">
    <citation type="submission" date="2021-02" db="EMBL/GenBank/DDBJ databases">
        <title>Streptomyces spirodelae sp. nov., isolated from duckweed.</title>
        <authorList>
            <person name="Saimee Y."/>
            <person name="Duangmal K."/>
        </authorList>
    </citation>
    <scope>NUCLEOTIDE SEQUENCE [LARGE SCALE GENOMIC DNA]</scope>
    <source>
        <strain evidence="2 3">DSM 42105</strain>
    </source>
</reference>
<protein>
    <submittedName>
        <fullName evidence="2">DsbA family oxidoreductase</fullName>
    </submittedName>
</protein>
<dbReference type="InterPro" id="IPR036249">
    <property type="entry name" value="Thioredoxin-like_sf"/>
</dbReference>
<dbReference type="PANTHER" id="PTHR13887:SF41">
    <property type="entry name" value="THIOREDOXIN SUPERFAMILY PROTEIN"/>
    <property type="match status" value="1"/>
</dbReference>
<sequence>MRVEIWSDIACPWCYIGKARFEKGLAAFAHRDEVEVVHRSFELDPNAGAPTGLPVTRLLADKYGLTPEQARAAEARVAETAHAEGLGYASGRLMNGSTFALHRLLHHAARQGPAVHAALLDAFYRANFADLRPLGEPETVVSVATGAGLDEAEVRRVLADEDAYAEDVRADEREAAALGATGVPFFVLDRRFGVSGGQPAEVFTQALEQAYAAAGGPVRVAAAAGTPGPEGAAACDDGTCEVPAQRTEDAP</sequence>
<organism evidence="2 3">
    <name type="scientific">Streptomyces smyrnaeus</name>
    <dbReference type="NCBI Taxonomy" id="1387713"/>
    <lineage>
        <taxon>Bacteria</taxon>
        <taxon>Bacillati</taxon>
        <taxon>Actinomycetota</taxon>
        <taxon>Actinomycetes</taxon>
        <taxon>Kitasatosporales</taxon>
        <taxon>Streptomycetaceae</taxon>
        <taxon>Streptomyces</taxon>
    </lineage>
</organism>
<evidence type="ECO:0000259" key="1">
    <source>
        <dbReference type="Pfam" id="PF01323"/>
    </source>
</evidence>
<feature type="domain" description="DSBA-like thioredoxin" evidence="1">
    <location>
        <begin position="3"/>
        <end position="207"/>
    </location>
</feature>
<dbReference type="Gene3D" id="3.40.30.10">
    <property type="entry name" value="Glutaredoxin"/>
    <property type="match status" value="1"/>
</dbReference>
<dbReference type="Pfam" id="PF01323">
    <property type="entry name" value="DSBA"/>
    <property type="match status" value="1"/>
</dbReference>
<dbReference type="GeneID" id="96258509"/>
<evidence type="ECO:0000313" key="2">
    <source>
        <dbReference type="EMBL" id="MBO8198208.1"/>
    </source>
</evidence>
<gene>
    <name evidence="2" type="ORF">JW613_07805</name>
</gene>
<dbReference type="InterPro" id="IPR001853">
    <property type="entry name" value="DSBA-like_thioredoxin_dom"/>
</dbReference>
<dbReference type="EMBL" id="JAFFZM010000003">
    <property type="protein sequence ID" value="MBO8198208.1"/>
    <property type="molecule type" value="Genomic_DNA"/>
</dbReference>
<name>A0ABS3XS30_9ACTN</name>
<dbReference type="SUPFAM" id="SSF52833">
    <property type="entry name" value="Thioredoxin-like"/>
    <property type="match status" value="1"/>
</dbReference>
<keyword evidence="3" id="KW-1185">Reference proteome</keyword>